<accession>A0ABD5CU10</accession>
<dbReference type="AlphaFoldDB" id="A0ABD5CU10"/>
<organism evidence="1 2">
    <name type="scientific">Paraburkholderia graminis</name>
    <dbReference type="NCBI Taxonomy" id="60548"/>
    <lineage>
        <taxon>Bacteria</taxon>
        <taxon>Pseudomonadati</taxon>
        <taxon>Pseudomonadota</taxon>
        <taxon>Betaproteobacteria</taxon>
        <taxon>Burkholderiales</taxon>
        <taxon>Burkholderiaceae</taxon>
        <taxon>Paraburkholderia</taxon>
    </lineage>
</organism>
<dbReference type="Proteomes" id="UP001245184">
    <property type="component" value="Unassembled WGS sequence"/>
</dbReference>
<dbReference type="SUPFAM" id="SSF143990">
    <property type="entry name" value="YbiA-like"/>
    <property type="match status" value="1"/>
</dbReference>
<evidence type="ECO:0000313" key="1">
    <source>
        <dbReference type="EMBL" id="MDR6208305.1"/>
    </source>
</evidence>
<gene>
    <name evidence="1" type="ORF">QF025_007106</name>
</gene>
<protein>
    <submittedName>
        <fullName evidence="1">NAD-dependent protein-ADP-ribosyltransferase YbiA (DUF1768 family)</fullName>
    </submittedName>
</protein>
<dbReference type="InterPro" id="IPR037238">
    <property type="entry name" value="YbiA-like_sf"/>
</dbReference>
<reference evidence="1 2" key="1">
    <citation type="submission" date="2023-08" db="EMBL/GenBank/DDBJ databases">
        <title>Genome sequencing of plant associated microbes to promote plant fitness in Sorghum bicolor and Oryza sativa.</title>
        <authorList>
            <person name="Coleman-Derr D."/>
        </authorList>
    </citation>
    <scope>NUCLEOTIDE SEQUENCE [LARGE SCALE GENOMIC DNA]</scope>
    <source>
        <strain evidence="1 2">SLBN-33</strain>
    </source>
</reference>
<dbReference type="EMBL" id="JAVIZN010000003">
    <property type="protein sequence ID" value="MDR6208305.1"/>
    <property type="molecule type" value="Genomic_DNA"/>
</dbReference>
<evidence type="ECO:0000313" key="2">
    <source>
        <dbReference type="Proteomes" id="UP001245184"/>
    </source>
</evidence>
<sequence length="38" mass="4493">MKTTDTMVLFWRTTEIYSNWHPAAFVENGMQFANIGKR</sequence>
<name>A0ABD5CU10_9BURK</name>
<comment type="caution">
    <text evidence="1">The sequence shown here is derived from an EMBL/GenBank/DDBJ whole genome shotgun (WGS) entry which is preliminary data.</text>
</comment>
<proteinExistence type="predicted"/>